<protein>
    <submittedName>
        <fullName evidence="3">Allantoicase</fullName>
        <ecNumber evidence="3">3.5.3.4</ecNumber>
    </submittedName>
</protein>
<evidence type="ECO:0000313" key="4">
    <source>
        <dbReference type="Proteomes" id="UP000019763"/>
    </source>
</evidence>
<evidence type="ECO:0000256" key="1">
    <source>
        <dbReference type="ARBA" id="ARBA00009242"/>
    </source>
</evidence>
<feature type="domain" description="Allantoicase" evidence="2">
    <location>
        <begin position="320"/>
        <end position="429"/>
    </location>
</feature>
<evidence type="ECO:0000313" key="3">
    <source>
        <dbReference type="EMBL" id="EZG72886.1"/>
    </source>
</evidence>
<name>A0A023B9I1_GRENI</name>
<dbReference type="InterPro" id="IPR015908">
    <property type="entry name" value="Allantoicase_dom"/>
</dbReference>
<dbReference type="SUPFAM" id="SSF49785">
    <property type="entry name" value="Galactose-binding domain-like"/>
    <property type="match status" value="2"/>
</dbReference>
<comment type="caution">
    <text evidence="3">The sequence shown here is derived from an EMBL/GenBank/DDBJ whole genome shotgun (WGS) entry which is preliminary data.</text>
</comment>
<accession>A0A023B9I1</accession>
<dbReference type="EMBL" id="AFNH02000386">
    <property type="protein sequence ID" value="EZG72886.1"/>
    <property type="molecule type" value="Genomic_DNA"/>
</dbReference>
<feature type="domain" description="Allantoicase" evidence="2">
    <location>
        <begin position="69"/>
        <end position="215"/>
    </location>
</feature>
<dbReference type="Pfam" id="PF03561">
    <property type="entry name" value="Allantoicase"/>
    <property type="match status" value="2"/>
</dbReference>
<reference evidence="3" key="1">
    <citation type="submission" date="2013-12" db="EMBL/GenBank/DDBJ databases">
        <authorList>
            <person name="Omoto C.K."/>
            <person name="Sibley D."/>
            <person name="Venepally P."/>
            <person name="Hadjithomas M."/>
            <person name="Karamycheva S."/>
            <person name="Brunk B."/>
            <person name="Roos D."/>
            <person name="Caler E."/>
            <person name="Lorenzi H."/>
        </authorList>
    </citation>
    <scope>NUCLEOTIDE SEQUENCE</scope>
</reference>
<dbReference type="Gene3D" id="2.60.120.260">
    <property type="entry name" value="Galactose-binding domain-like"/>
    <property type="match status" value="2"/>
</dbReference>
<dbReference type="GeneID" id="22911867"/>
<dbReference type="Proteomes" id="UP000019763">
    <property type="component" value="Unassembled WGS sequence"/>
</dbReference>
<evidence type="ECO:0000259" key="2">
    <source>
        <dbReference type="Pfam" id="PF03561"/>
    </source>
</evidence>
<sequence>MFRAKRARCDEGLLGSLTAKLAHPFRSSKLEATCVGGERPVYRIPRVASLSDHVPTFTKMTNFCDARLGAHVIFATDEYRCSASDILQHDRHPPSTRGWITRRRRIPGHEWCLIKLPVPIIVRGILITTGNDAPPHISIEGAWDVINLTGQRASKLIDTQSAWRSVVGVSPLKRNQSNYFEVTPEDVCGQDLKIDVLLVNLLPDGGIQKLWVYGECALDLGGVFKMKERELPSRLLNYADGAIGAQVVYASSGWETAANLLVNGSLIDDNPQADRRDSQVIHPVMAIQPVNDQVWITPRQPLRPMFVKEPLVGEDIPFSGEDQVIIALAARCLVHSVDVSTTGIHGDLPYKVFVSVLDSSQTRKMTVLQQQLLFANHHARLEWFEFGTIDDLEGDEEYTVTLKNPVPATHLKIAINPDGAVARVCVSGKHLDFDAADLFTLEEEPEEEYQEDHDESSMLQ</sequence>
<proteinExistence type="inferred from homology"/>
<dbReference type="PANTHER" id="PTHR12045">
    <property type="entry name" value="ALLANTOICASE"/>
    <property type="match status" value="1"/>
</dbReference>
<dbReference type="VEuPathDB" id="CryptoDB:GNI_050450"/>
<keyword evidence="3" id="KW-0378">Hydrolase</keyword>
<gene>
    <name evidence="3" type="ORF">GNI_050450</name>
</gene>
<dbReference type="GO" id="GO:0004037">
    <property type="term" value="F:allantoicase activity"/>
    <property type="evidence" value="ECO:0007669"/>
    <property type="project" value="UniProtKB-EC"/>
</dbReference>
<dbReference type="InterPro" id="IPR005164">
    <property type="entry name" value="Allantoicase"/>
</dbReference>
<organism evidence="3 4">
    <name type="scientific">Gregarina niphandrodes</name>
    <name type="common">Septate eugregarine</name>
    <dbReference type="NCBI Taxonomy" id="110365"/>
    <lineage>
        <taxon>Eukaryota</taxon>
        <taxon>Sar</taxon>
        <taxon>Alveolata</taxon>
        <taxon>Apicomplexa</taxon>
        <taxon>Conoidasida</taxon>
        <taxon>Gregarinasina</taxon>
        <taxon>Eugregarinorida</taxon>
        <taxon>Gregarinidae</taxon>
        <taxon>Gregarina</taxon>
    </lineage>
</organism>
<dbReference type="InterPro" id="IPR008979">
    <property type="entry name" value="Galactose-bd-like_sf"/>
</dbReference>
<comment type="similarity">
    <text evidence="1">Belongs to the allantoicase family.</text>
</comment>
<dbReference type="GO" id="GO:0000256">
    <property type="term" value="P:allantoin catabolic process"/>
    <property type="evidence" value="ECO:0007669"/>
    <property type="project" value="InterPro"/>
</dbReference>
<keyword evidence="4" id="KW-1185">Reference proteome</keyword>
<dbReference type="PANTHER" id="PTHR12045:SF3">
    <property type="entry name" value="INACTIVE ALLANTOICASE-RELATED"/>
    <property type="match status" value="1"/>
</dbReference>
<dbReference type="eggNOG" id="ENOG502T0HF">
    <property type="taxonomic scope" value="Eukaryota"/>
</dbReference>
<dbReference type="AlphaFoldDB" id="A0A023B9I1"/>
<dbReference type="OrthoDB" id="10266039at2759"/>
<dbReference type="RefSeq" id="XP_011129745.1">
    <property type="nucleotide sequence ID" value="XM_011131443.1"/>
</dbReference>
<dbReference type="EC" id="3.5.3.4" evidence="3"/>